<dbReference type="AlphaFoldDB" id="A0A2R4TCI4"/>
<evidence type="ECO:0000256" key="1">
    <source>
        <dbReference type="SAM" id="MobiDB-lite"/>
    </source>
</evidence>
<dbReference type="KEGG" id="slk:SLUN_36340"/>
<dbReference type="RefSeq" id="WP_108154130.1">
    <property type="nucleotide sequence ID" value="NZ_CP026304.1"/>
</dbReference>
<reference evidence="3 4" key="1">
    <citation type="submission" date="2018-01" db="EMBL/GenBank/DDBJ databases">
        <title>Complete genome sequence of Streptomyces lunaelactis MM109T, a Ferroverdin A producer isolated from cave moonmilk deposits.</title>
        <authorList>
            <person name="Naome A."/>
            <person name="Martinet L."/>
            <person name="Maciejewska M."/>
            <person name="Anderssen S."/>
            <person name="Adam D."/>
            <person name="Tenconi E."/>
            <person name="Deflandre B."/>
            <person name="Arguelles-Arias A."/>
            <person name="Calusinska M."/>
            <person name="Copieters W."/>
            <person name="Karim L."/>
            <person name="Hanikenne M."/>
            <person name="Baurain D."/>
            <person name="van Wezel G."/>
            <person name="Smargiasso N."/>
            <person name="de Pauw E."/>
            <person name="Delfosse P."/>
            <person name="Rigali S."/>
        </authorList>
    </citation>
    <scope>NUCLEOTIDE SEQUENCE [LARGE SCALE GENOMIC DNA]</scope>
    <source>
        <strain evidence="3 4">MM109</strain>
    </source>
</reference>
<feature type="transmembrane region" description="Helical" evidence="2">
    <location>
        <begin position="118"/>
        <end position="134"/>
    </location>
</feature>
<keyword evidence="2" id="KW-1133">Transmembrane helix</keyword>
<evidence type="ECO:0000313" key="3">
    <source>
        <dbReference type="EMBL" id="AVZ76840.1"/>
    </source>
</evidence>
<organism evidence="3 4">
    <name type="scientific">Streptomyces lunaelactis</name>
    <dbReference type="NCBI Taxonomy" id="1535768"/>
    <lineage>
        <taxon>Bacteria</taxon>
        <taxon>Bacillati</taxon>
        <taxon>Actinomycetota</taxon>
        <taxon>Actinomycetes</taxon>
        <taxon>Kitasatosporales</taxon>
        <taxon>Streptomycetaceae</taxon>
        <taxon>Streptomyces</taxon>
    </lineage>
</organism>
<feature type="compositionally biased region" description="Basic and acidic residues" evidence="1">
    <location>
        <begin position="1"/>
        <end position="19"/>
    </location>
</feature>
<dbReference type="EMBL" id="CP026304">
    <property type="protein sequence ID" value="AVZ76840.1"/>
    <property type="molecule type" value="Genomic_DNA"/>
</dbReference>
<keyword evidence="4" id="KW-1185">Reference proteome</keyword>
<gene>
    <name evidence="3" type="ORF">SLUN_36340</name>
</gene>
<protein>
    <submittedName>
        <fullName evidence="3">Uncharacterized protein</fullName>
    </submittedName>
</protein>
<evidence type="ECO:0000256" key="2">
    <source>
        <dbReference type="SAM" id="Phobius"/>
    </source>
</evidence>
<evidence type="ECO:0000313" key="4">
    <source>
        <dbReference type="Proteomes" id="UP000244201"/>
    </source>
</evidence>
<dbReference type="OrthoDB" id="3328426at2"/>
<feature type="region of interest" description="Disordered" evidence="1">
    <location>
        <begin position="1"/>
        <end position="58"/>
    </location>
</feature>
<proteinExistence type="predicted"/>
<keyword evidence="2" id="KW-0472">Membrane</keyword>
<dbReference type="Proteomes" id="UP000244201">
    <property type="component" value="Chromosome"/>
</dbReference>
<sequence length="241" mass="26322">MNDPRVPYDDGRRTPRPDEAENEGYSATALGSHWFERPEPEPAPETTVPVRGGQPVSVAPDRVEGEVLRFGPGVTAVVRNRNRGNSTTAAELWHGTLPGQPAEPQQAREPRSGGLRRYALAAIVLLAVLAFLAWQRHGPGLAVEDVAVQSAPEGPGCDGTADVVAVLETNGRPGTVTYRWVRSDGTTSEVLREKMTRGQEQARLHLLWTFHGRGAYRASAELRITSPSRHTVATRFTYRCV</sequence>
<accession>A0A2R4TCI4</accession>
<name>A0A2R4TCI4_9ACTN</name>
<dbReference type="GeneID" id="55660720"/>
<keyword evidence="2" id="KW-0812">Transmembrane</keyword>